<dbReference type="OrthoDB" id="7360732at2"/>
<comment type="caution">
    <text evidence="1">The sequence shown here is derived from an EMBL/GenBank/DDBJ whole genome shotgun (WGS) entry which is preliminary data.</text>
</comment>
<organism evidence="1 2">
    <name type="scientific">Aureimonas altamirensis</name>
    <dbReference type="NCBI Taxonomy" id="370622"/>
    <lineage>
        <taxon>Bacteria</taxon>
        <taxon>Pseudomonadati</taxon>
        <taxon>Pseudomonadota</taxon>
        <taxon>Alphaproteobacteria</taxon>
        <taxon>Hyphomicrobiales</taxon>
        <taxon>Aurantimonadaceae</taxon>
        <taxon>Aureimonas</taxon>
    </lineage>
</organism>
<protein>
    <submittedName>
        <fullName evidence="1">Uncharacterized protein</fullName>
    </submittedName>
</protein>
<accession>A0A0B1Q350</accession>
<dbReference type="RefSeq" id="WP_039188085.1">
    <property type="nucleotide sequence ID" value="NZ_JRFJ01000001.1"/>
</dbReference>
<dbReference type="AlphaFoldDB" id="A0A0B1Q350"/>
<proteinExistence type="predicted"/>
<dbReference type="Proteomes" id="UP000030826">
    <property type="component" value="Unassembled WGS sequence"/>
</dbReference>
<evidence type="ECO:0000313" key="1">
    <source>
        <dbReference type="EMBL" id="KHJ55283.1"/>
    </source>
</evidence>
<reference evidence="1 2" key="1">
    <citation type="submission" date="2014-09" db="EMBL/GenBank/DDBJ databases">
        <title>Isolation and characterization of Aurantimonas altamirensis ON-56566 from clinical sample following a dog bite.</title>
        <authorList>
            <person name="Eshaghi A."/>
            <person name="Li A."/>
            <person name="Shahinas D."/>
            <person name="Bahn P."/>
            <person name="Kus J.V."/>
            <person name="Patel S.N."/>
        </authorList>
    </citation>
    <scope>NUCLEOTIDE SEQUENCE [LARGE SCALE GENOMIC DNA]</scope>
    <source>
        <strain evidence="1 2">ON-56566</strain>
    </source>
</reference>
<evidence type="ECO:0000313" key="2">
    <source>
        <dbReference type="Proteomes" id="UP000030826"/>
    </source>
</evidence>
<sequence>MGKSSNFDPISRLHLGKADSAMFMGHAMTMPGCGKRACAVYCVVHRGSSGPFTHVYLVPVDGGYRGEVFLAKVLEGERVAEALVWSERALAIVLDGEARCAA</sequence>
<gene>
    <name evidence="1" type="ORF">LA66_00955</name>
</gene>
<dbReference type="EMBL" id="JRFJ01000001">
    <property type="protein sequence ID" value="KHJ55283.1"/>
    <property type="molecule type" value="Genomic_DNA"/>
</dbReference>
<name>A0A0B1Q350_9HYPH</name>